<gene>
    <name evidence="1" type="ORF">E2562_002167</name>
</gene>
<dbReference type="EMBL" id="SPHZ02000003">
    <property type="protein sequence ID" value="KAF0922930.1"/>
    <property type="molecule type" value="Genomic_DNA"/>
</dbReference>
<organism evidence="1 2">
    <name type="scientific">Oryza meyeriana var. granulata</name>
    <dbReference type="NCBI Taxonomy" id="110450"/>
    <lineage>
        <taxon>Eukaryota</taxon>
        <taxon>Viridiplantae</taxon>
        <taxon>Streptophyta</taxon>
        <taxon>Embryophyta</taxon>
        <taxon>Tracheophyta</taxon>
        <taxon>Spermatophyta</taxon>
        <taxon>Magnoliopsida</taxon>
        <taxon>Liliopsida</taxon>
        <taxon>Poales</taxon>
        <taxon>Poaceae</taxon>
        <taxon>BOP clade</taxon>
        <taxon>Oryzoideae</taxon>
        <taxon>Oryzeae</taxon>
        <taxon>Oryzinae</taxon>
        <taxon>Oryza</taxon>
        <taxon>Oryza meyeriana</taxon>
    </lineage>
</organism>
<name>A0A6G1EDQ5_9ORYZ</name>
<keyword evidence="2" id="KW-1185">Reference proteome</keyword>
<dbReference type="AlphaFoldDB" id="A0A6G1EDQ5"/>
<evidence type="ECO:0000313" key="2">
    <source>
        <dbReference type="Proteomes" id="UP000479710"/>
    </source>
</evidence>
<comment type="caution">
    <text evidence="1">The sequence shown here is derived from an EMBL/GenBank/DDBJ whole genome shotgun (WGS) entry which is preliminary data.</text>
</comment>
<dbReference type="OrthoDB" id="1688044at2759"/>
<reference evidence="1 2" key="1">
    <citation type="submission" date="2019-11" db="EMBL/GenBank/DDBJ databases">
        <title>Whole genome sequence of Oryza granulata.</title>
        <authorList>
            <person name="Li W."/>
        </authorList>
    </citation>
    <scope>NUCLEOTIDE SEQUENCE [LARGE SCALE GENOMIC DNA]</scope>
    <source>
        <strain evidence="2">cv. Menghai</strain>
        <tissue evidence="1">Leaf</tissue>
    </source>
</reference>
<sequence length="66" mass="7857">MLKDSETLEDNLERTVQDGHKVAEYKEEPWKELLKDNTYIYMYGMRGKENGINDIMKSTRQNTRSN</sequence>
<proteinExistence type="predicted"/>
<evidence type="ECO:0000313" key="1">
    <source>
        <dbReference type="EMBL" id="KAF0922930.1"/>
    </source>
</evidence>
<protein>
    <submittedName>
        <fullName evidence="1">Uncharacterized protein</fullName>
    </submittedName>
</protein>
<dbReference type="Proteomes" id="UP000479710">
    <property type="component" value="Unassembled WGS sequence"/>
</dbReference>
<accession>A0A6G1EDQ5</accession>